<dbReference type="EMBL" id="KZ305024">
    <property type="protein sequence ID" value="PIA56120.1"/>
    <property type="molecule type" value="Genomic_DNA"/>
</dbReference>
<feature type="coiled-coil region" evidence="6">
    <location>
        <begin position="1709"/>
        <end position="1736"/>
    </location>
</feature>
<dbReference type="PANTHER" id="PTHR37739">
    <property type="entry name" value="KINESIN-LIKE PROTEIN KIN-12D"/>
    <property type="match status" value="1"/>
</dbReference>
<evidence type="ECO:0000256" key="7">
    <source>
        <dbReference type="SAM" id="MobiDB-lite"/>
    </source>
</evidence>
<keyword evidence="9" id="KW-1185">Reference proteome</keyword>
<evidence type="ECO:0000313" key="8">
    <source>
        <dbReference type="EMBL" id="PIA56120.1"/>
    </source>
</evidence>
<feature type="coiled-coil region" evidence="6">
    <location>
        <begin position="995"/>
        <end position="1081"/>
    </location>
</feature>
<dbReference type="InParanoid" id="A0A2G5EK73"/>
<keyword evidence="3" id="KW-0067">ATP-binding</keyword>
<dbReference type="GO" id="GO:0005524">
    <property type="term" value="F:ATP binding"/>
    <property type="evidence" value="ECO:0007669"/>
    <property type="project" value="UniProtKB-KW"/>
</dbReference>
<keyword evidence="5" id="KW-0505">Motor protein</keyword>
<reference evidence="8 9" key="1">
    <citation type="submission" date="2017-09" db="EMBL/GenBank/DDBJ databases">
        <title>WGS assembly of Aquilegia coerulea Goldsmith.</title>
        <authorList>
            <person name="Hodges S."/>
            <person name="Kramer E."/>
            <person name="Nordborg M."/>
            <person name="Tomkins J."/>
            <person name="Borevitz J."/>
            <person name="Derieg N."/>
            <person name="Yan J."/>
            <person name="Mihaltcheva S."/>
            <person name="Hayes R.D."/>
            <person name="Rokhsar D."/>
        </authorList>
    </citation>
    <scope>NUCLEOTIDE SEQUENCE [LARGE SCALE GENOMIC DNA]</scope>
    <source>
        <strain evidence="9">cv. Goldsmith</strain>
    </source>
</reference>
<evidence type="ECO:0000256" key="3">
    <source>
        <dbReference type="ARBA" id="ARBA00022840"/>
    </source>
</evidence>
<dbReference type="InterPro" id="IPR044986">
    <property type="entry name" value="KIF15/KIN-12"/>
</dbReference>
<dbReference type="FunCoup" id="A0A2G5EK73">
    <property type="interactions" value="489"/>
</dbReference>
<keyword evidence="1" id="KW-0493">Microtubule</keyword>
<evidence type="ECO:0000256" key="5">
    <source>
        <dbReference type="ARBA" id="ARBA00023175"/>
    </source>
</evidence>
<evidence type="ECO:0000256" key="6">
    <source>
        <dbReference type="SAM" id="Coils"/>
    </source>
</evidence>
<dbReference type="PANTHER" id="PTHR37739:SF8">
    <property type="entry name" value="KINESIN-LIKE PROTEIN KIN-12D"/>
    <property type="match status" value="1"/>
</dbReference>
<accession>A0A2G5EK73</accession>
<keyword evidence="2" id="KW-0547">Nucleotide-binding</keyword>
<feature type="coiled-coil region" evidence="6">
    <location>
        <begin position="1180"/>
        <end position="1242"/>
    </location>
</feature>
<feature type="region of interest" description="Disordered" evidence="7">
    <location>
        <begin position="1590"/>
        <end position="1616"/>
    </location>
</feature>
<name>A0A2G5EK73_AQUCA</name>
<sequence>MNLQLELDILKSILQEERSSRKEVEERASNLSTDLEMANARCLEISKQGEDTEEKLRKHSGSKDSVLQFKLKRMQDSLEKAKRMNKLYQNNQVSETSHEEERDTVRKQAEAETAEVIICFQEELTLLQQQVEVYNRKELETKDSLFLLENELKDTKENLCLMTQENKRLNQVVHEKDEELNSLSKEWETLACEIEDVIADGHRSLQDASDQVELVTNTFSSRAWVCEQVGKIISNASEKDLMIEELQRSLEEAQNIRIDMDWKLSSLRGAALAITEVQQQENSEKEKEIFRLTSMLSENSSIITELEETIKIREDQVTRAEKCATVAFVIVSRLSEITSDFRDVLEQKDIQHKETISLNLKKDALIHDQDVVIVGAKKQIESLRKELDDSGETCAMLKQKLSKEEEHVQLMERRLADVEQDIYLKTRETLDEFKLGVSTLHICMDKYAGQVEGDGRVQIPMKKDREYENGDSEGSIATETSQDIKKAESDVIGDLTNDRTTTFSKIGKDLKAFPCDLAYQSSGRTCKNAYNGDRTIILLRKEIESALESFEGVLAQMVKLLQEKEEIRTSEAQCKQGMVCFTSQLLALQREICGSEKQFKLSITQFEDKLQKLEESTQEAKTSWLQKEEVYLHELSHANLAAKQKSAEAASLVAKFEEAQATIVEADVMVKALVVANDTSKHEIARLKEMVVGLTRERDFLTKEFQSLQFSDTQKDQLYANLEKQFLELESIITEVQSDFSHQFESVLSEFHCFKSQILLSTSLTWSWLEDIWSEIIVKDCAVSVLHLCHMGVLLEAVNGMNAENGLLHHGLCESNSHIVDLKEQNTKTRKELDMFRDVKGKLLVDIKNSFDRILRKEYEVGKLSEKLSSFEENLMNLQFQEELMLARSNSMGSEFSLLTRELDMHNTKSLEALSDQIKLLRNKEELATSRLELLMIDVTAKDFESVILASELLQMGLHKAEMQSEQETFTAFFEDIKKEHIYLKVEADLEKQLLMDIEVEVSDLKKVIVETENDRNDLSQKLKQCSVRLLEMEQEKRVLEKDIQSLKEVACLNDRLKSELVELMETKETLTARVQLLETETVLHIEDGVNRETALKALICDVQTELDQKDARLNKLCCIEKENETFKDERIKLEADFGRVFDDLQEKKSELEASYSRICDLDQENHILQDKICNLGDCISILEIDRDMKNRELEDLRQSQLIIEEKLGAKGQDLEIQTNIISLLKEENDSLKSNILSVQKNSEAILSLVSSNINCCVDSVQAVDDKQRRIFQLLDGQTITLLEKMFDELCENRERASKLIMECEILKGFIEELTFENLSFKNELLRKDELVKGLSFDLSLLQESASIAKDTKDEIEELEDAVEHLEEELVLRSAELNGAVIHNHILEAQLQEKCNLISDIEKDLFNKSESLKLLLDEKTELTTQLEAVSLMKGSIEEELEKRNKVIESLEEEIFSMDNSIGQVNTFLGSLKNELNEVTCERDRLKSEVRVLKEELEMTQALAEEKEALATEAHQIADSRKTYAEDKEEEVKVLERSVEELESTVNVLENQVDVVKGEAERQRLLREELEAELQIIRNQMLTVTTQETTLDFGTNDSSSRNAHLQRHLEEKDRDLQETREQIRILQKNIAEKDAEGTYLRANFACRGTSTRVQAKVQALESMADQVKPDPSPSYMTNSSIPKAEKNATKPRGSGSPFKCIGLGLTQQINSEKDEEITAARRRIDELEALAASRQNEIFLLNTRLASAESMTHDVIRDLLGVKLDMANYATMLDHQQVHKITEKVLVHSENSQEKEQEVVRLKLQLNEFIEERQGWLEEINRRQSEMVAAQIASERLRQRDQFFTTENEMLKKENVSHKKKVMELEDEVKTLSGQQNLHQRIHHHAKIKEENNLLKAQNEELSIKLRKMDTVFSRLKEEIACYRAANGKYCVKSLDEQKQLDNKLKETEEEKLQLAQKLLSLCTSILKAAGITQPAPDISLSRAEETLDQLTDRIISLERELHDLKFKNKICSERARLSELKQQLSPLNSRTNENRITPDRIFQTPFLSTLDR</sequence>
<organism evidence="8 9">
    <name type="scientific">Aquilegia coerulea</name>
    <name type="common">Rocky mountain columbine</name>
    <dbReference type="NCBI Taxonomy" id="218851"/>
    <lineage>
        <taxon>Eukaryota</taxon>
        <taxon>Viridiplantae</taxon>
        <taxon>Streptophyta</taxon>
        <taxon>Embryophyta</taxon>
        <taxon>Tracheophyta</taxon>
        <taxon>Spermatophyta</taxon>
        <taxon>Magnoliopsida</taxon>
        <taxon>Ranunculales</taxon>
        <taxon>Ranunculaceae</taxon>
        <taxon>Thalictroideae</taxon>
        <taxon>Aquilegia</taxon>
    </lineage>
</organism>
<feature type="coiled-coil region" evidence="6">
    <location>
        <begin position="1847"/>
        <end position="2007"/>
    </location>
</feature>
<feature type="coiled-coil region" evidence="6">
    <location>
        <begin position="684"/>
        <end position="739"/>
    </location>
</feature>
<dbReference type="OrthoDB" id="3176171at2759"/>
<dbReference type="STRING" id="218851.A0A2G5EK73"/>
<dbReference type="Proteomes" id="UP000230069">
    <property type="component" value="Unassembled WGS sequence"/>
</dbReference>
<feature type="coiled-coil region" evidence="6">
    <location>
        <begin position="7"/>
        <end position="41"/>
    </location>
</feature>
<dbReference type="GO" id="GO:0005874">
    <property type="term" value="C:microtubule"/>
    <property type="evidence" value="ECO:0007669"/>
    <property type="project" value="UniProtKB-KW"/>
</dbReference>
<evidence type="ECO:0000256" key="4">
    <source>
        <dbReference type="ARBA" id="ARBA00023054"/>
    </source>
</evidence>
<feature type="coiled-coil region" evidence="6">
    <location>
        <begin position="596"/>
        <end position="623"/>
    </location>
</feature>
<feature type="compositionally biased region" description="Polar residues" evidence="7">
    <location>
        <begin position="1590"/>
        <end position="1602"/>
    </location>
</feature>
<feature type="coiled-coil region" evidence="6">
    <location>
        <begin position="373"/>
        <end position="421"/>
    </location>
</feature>
<feature type="region of interest" description="Disordered" evidence="7">
    <location>
        <begin position="1664"/>
        <end position="1694"/>
    </location>
</feature>
<feature type="compositionally biased region" description="Basic and acidic residues" evidence="7">
    <location>
        <begin position="1606"/>
        <end position="1616"/>
    </location>
</feature>
<keyword evidence="4 6" id="KW-0175">Coiled coil</keyword>
<feature type="coiled-coil region" evidence="6">
    <location>
        <begin position="236"/>
        <end position="263"/>
    </location>
</feature>
<evidence type="ECO:0000313" key="9">
    <source>
        <dbReference type="Proteomes" id="UP000230069"/>
    </source>
</evidence>
<evidence type="ECO:0000256" key="2">
    <source>
        <dbReference type="ARBA" id="ARBA00022741"/>
    </source>
</evidence>
<proteinExistence type="predicted"/>
<gene>
    <name evidence="8" type="ORF">AQUCO_00700460v1</name>
</gene>
<feature type="coiled-coil region" evidence="6">
    <location>
        <begin position="1342"/>
        <end position="1376"/>
    </location>
</feature>
<evidence type="ECO:0000256" key="1">
    <source>
        <dbReference type="ARBA" id="ARBA00022701"/>
    </source>
</evidence>
<protein>
    <submittedName>
        <fullName evidence="8">Uncharacterized protein</fullName>
    </submittedName>
</protein>